<dbReference type="AlphaFoldDB" id="A0A922KU61"/>
<gene>
    <name evidence="1" type="ORF">DERF_014355</name>
</gene>
<evidence type="ECO:0000313" key="2">
    <source>
        <dbReference type="Proteomes" id="UP000790347"/>
    </source>
</evidence>
<proteinExistence type="predicted"/>
<sequence length="77" mass="8861">MSKVCLTPPPPPPPVHVLYILRPNTDRSELMEEEKNRLKQNSFAFIQSHEDQCNKILFCHFPGVACMPAIRKKKPAF</sequence>
<protein>
    <submittedName>
        <fullName evidence="1">Uncharacterized protein</fullName>
    </submittedName>
</protein>
<organism evidence="1 2">
    <name type="scientific">Dermatophagoides farinae</name>
    <name type="common">American house dust mite</name>
    <dbReference type="NCBI Taxonomy" id="6954"/>
    <lineage>
        <taxon>Eukaryota</taxon>
        <taxon>Metazoa</taxon>
        <taxon>Ecdysozoa</taxon>
        <taxon>Arthropoda</taxon>
        <taxon>Chelicerata</taxon>
        <taxon>Arachnida</taxon>
        <taxon>Acari</taxon>
        <taxon>Acariformes</taxon>
        <taxon>Sarcoptiformes</taxon>
        <taxon>Astigmata</taxon>
        <taxon>Psoroptidia</taxon>
        <taxon>Analgoidea</taxon>
        <taxon>Pyroglyphidae</taxon>
        <taxon>Dermatophagoidinae</taxon>
        <taxon>Dermatophagoides</taxon>
    </lineage>
</organism>
<dbReference type="EMBL" id="ASGP02000008">
    <property type="protein sequence ID" value="KAH9493616.1"/>
    <property type="molecule type" value="Genomic_DNA"/>
</dbReference>
<dbReference type="Proteomes" id="UP000790347">
    <property type="component" value="Unassembled WGS sequence"/>
</dbReference>
<name>A0A922KU61_DERFA</name>
<reference evidence="1" key="1">
    <citation type="submission" date="2013-05" db="EMBL/GenBank/DDBJ databases">
        <authorList>
            <person name="Yim A.K.Y."/>
            <person name="Chan T.F."/>
            <person name="Ji K.M."/>
            <person name="Liu X.Y."/>
            <person name="Zhou J.W."/>
            <person name="Li R.Q."/>
            <person name="Yang K.Y."/>
            <person name="Li J."/>
            <person name="Li M."/>
            <person name="Law P.T.W."/>
            <person name="Wu Y.L."/>
            <person name="Cai Z.L."/>
            <person name="Qin H."/>
            <person name="Bao Y."/>
            <person name="Leung R.K.K."/>
            <person name="Ng P.K.S."/>
            <person name="Zou J."/>
            <person name="Zhong X.J."/>
            <person name="Ran P.X."/>
            <person name="Zhong N.S."/>
            <person name="Liu Z.G."/>
            <person name="Tsui S.K.W."/>
        </authorList>
    </citation>
    <scope>NUCLEOTIDE SEQUENCE</scope>
    <source>
        <strain evidence="1">Derf</strain>
        <tissue evidence="1">Whole organism</tissue>
    </source>
</reference>
<reference evidence="1" key="2">
    <citation type="journal article" date="2022" name="Res Sq">
        <title>Comparative Genomics Reveals Insights into the Divergent Evolution of Astigmatic Mites and Household Pest Adaptations.</title>
        <authorList>
            <person name="Xiong Q."/>
            <person name="Wan A.T.-Y."/>
            <person name="Liu X.-Y."/>
            <person name="Fung C.S.-H."/>
            <person name="Xiao X."/>
            <person name="Malainual N."/>
            <person name="Hou J."/>
            <person name="Wang L."/>
            <person name="Wang M."/>
            <person name="Yang K."/>
            <person name="Cui Y."/>
            <person name="Leung E."/>
            <person name="Nong W."/>
            <person name="Shin S.-K."/>
            <person name="Au S."/>
            <person name="Jeong K.Y."/>
            <person name="Chew F.T."/>
            <person name="Hui J."/>
            <person name="Leung T.F."/>
            <person name="Tungtrongchitr A."/>
            <person name="Zhong N."/>
            <person name="Liu Z."/>
            <person name="Tsui S."/>
        </authorList>
    </citation>
    <scope>NUCLEOTIDE SEQUENCE</scope>
    <source>
        <strain evidence="1">Derf</strain>
        <tissue evidence="1">Whole organism</tissue>
    </source>
</reference>
<evidence type="ECO:0000313" key="1">
    <source>
        <dbReference type="EMBL" id="KAH9493616.1"/>
    </source>
</evidence>
<comment type="caution">
    <text evidence="1">The sequence shown here is derived from an EMBL/GenBank/DDBJ whole genome shotgun (WGS) entry which is preliminary data.</text>
</comment>
<accession>A0A922KU61</accession>
<keyword evidence="2" id="KW-1185">Reference proteome</keyword>